<dbReference type="PROSITE" id="PS51194">
    <property type="entry name" value="HELICASE_CTER"/>
    <property type="match status" value="1"/>
</dbReference>
<dbReference type="Proteomes" id="UP000653472">
    <property type="component" value="Unassembled WGS sequence"/>
</dbReference>
<evidence type="ECO:0000256" key="2">
    <source>
        <dbReference type="ARBA" id="ARBA00022490"/>
    </source>
</evidence>
<dbReference type="GO" id="GO:0003676">
    <property type="term" value="F:nucleic acid binding"/>
    <property type="evidence" value="ECO:0007669"/>
    <property type="project" value="InterPro"/>
</dbReference>
<dbReference type="InterPro" id="IPR027417">
    <property type="entry name" value="P-loop_NTPase"/>
</dbReference>
<dbReference type="Pfam" id="PF00271">
    <property type="entry name" value="Helicase_C"/>
    <property type="match status" value="1"/>
</dbReference>
<feature type="domain" description="Helicase C-terminal" evidence="14">
    <location>
        <begin position="223"/>
        <end position="383"/>
    </location>
</feature>
<sequence>MTDVSRFAGLGLASDITRAVAEEGYSEPTPIQQRAIPEILQGHDLLAAAQTGTGKTAAFTLPLLQRLLTDGQRAGRKQVRVLVLVPTRELAAQVQESVRTYGRHVAGIRTVLIFGGVGINPQIEQLAAGAEIVVATPGRLLDHVGQKTVDLSKIDVLVLDEADRMLDMGFIHDIRRVIKLLPAQRQNLLFSATFSPDIRKLAEGLLERPVTIDIAPRNSAAETVDQRVLFVDKSRKTDLLIHLAKGYDWKQTLVFTRTKHGANRLVEKLIKAGITAAALHGNKSQSARTKALAGFKANEIRILVATDIAARGIDIDQLPHVVNFELPNVAEDYVHRIGRTGRAGNVGEAFSLVSSDERSELRGIEKLLGRSLPSFEVDGFEAGSAPAAEPTAEAAQGQGERPSAGPRAAGEPGDRNGRRRRRGRGRGPGGDAQPRQDAGGNARPPRPSQPQPPRGERESSGRERDEFGDINGNLISHKPTPPPREGRRPFRGNGGRRGGGGGRPGGGNAYR</sequence>
<reference evidence="16" key="1">
    <citation type="submission" date="2020-03" db="EMBL/GenBank/DDBJ databases">
        <title>Solimonas marina sp. nov., isolated from deep seawater of the Pacific Ocean.</title>
        <authorList>
            <person name="Liu X."/>
            <person name="Lai Q."/>
            <person name="Sun F."/>
            <person name="Gai Y."/>
            <person name="Li G."/>
            <person name="Shao Z."/>
        </authorList>
    </citation>
    <scope>NUCLEOTIDE SEQUENCE</scope>
    <source>
        <strain evidence="16">C16B3</strain>
    </source>
</reference>
<evidence type="ECO:0000313" key="16">
    <source>
        <dbReference type="EMBL" id="NKF24052.1"/>
    </source>
</evidence>
<dbReference type="EC" id="3.6.4.13" evidence="1"/>
<evidence type="ECO:0000259" key="13">
    <source>
        <dbReference type="PROSITE" id="PS51192"/>
    </source>
</evidence>
<evidence type="ECO:0000256" key="5">
    <source>
        <dbReference type="ARBA" id="ARBA00022806"/>
    </source>
</evidence>
<dbReference type="InterPro" id="IPR011545">
    <property type="entry name" value="DEAD/DEAH_box_helicase_dom"/>
</dbReference>
<dbReference type="CDD" id="cd00268">
    <property type="entry name" value="DEADc"/>
    <property type="match status" value="1"/>
</dbReference>
<comment type="catalytic activity">
    <reaction evidence="8">
        <text>ATP + H2O = ADP + phosphate + H(+)</text>
        <dbReference type="Rhea" id="RHEA:13065"/>
        <dbReference type="ChEBI" id="CHEBI:15377"/>
        <dbReference type="ChEBI" id="CHEBI:15378"/>
        <dbReference type="ChEBI" id="CHEBI:30616"/>
        <dbReference type="ChEBI" id="CHEBI:43474"/>
        <dbReference type="ChEBI" id="CHEBI:456216"/>
        <dbReference type="EC" id="3.6.4.13"/>
    </reaction>
</comment>
<keyword evidence="5 11" id="KW-0347">Helicase</keyword>
<feature type="compositionally biased region" description="Low complexity" evidence="12">
    <location>
        <begin position="381"/>
        <end position="400"/>
    </location>
</feature>
<dbReference type="Gene3D" id="3.40.50.300">
    <property type="entry name" value="P-loop containing nucleotide triphosphate hydrolases"/>
    <property type="match status" value="2"/>
</dbReference>
<evidence type="ECO:0000256" key="8">
    <source>
        <dbReference type="ARBA" id="ARBA00047984"/>
    </source>
</evidence>
<dbReference type="InterPro" id="IPR014014">
    <property type="entry name" value="RNA_helicase_DEAD_Q_motif"/>
</dbReference>
<dbReference type="GO" id="GO:0005524">
    <property type="term" value="F:ATP binding"/>
    <property type="evidence" value="ECO:0007669"/>
    <property type="project" value="UniProtKB-KW"/>
</dbReference>
<comment type="caution">
    <text evidence="16">The sequence shown here is derived from an EMBL/GenBank/DDBJ whole genome shotgun (WGS) entry which is preliminary data.</text>
</comment>
<evidence type="ECO:0000256" key="11">
    <source>
        <dbReference type="RuleBase" id="RU000492"/>
    </source>
</evidence>
<dbReference type="InterPro" id="IPR044742">
    <property type="entry name" value="DEAD/DEAH_RhlB"/>
</dbReference>
<dbReference type="PANTHER" id="PTHR47959:SF13">
    <property type="entry name" value="ATP-DEPENDENT RNA HELICASE RHLE"/>
    <property type="match status" value="1"/>
</dbReference>
<evidence type="ECO:0000259" key="15">
    <source>
        <dbReference type="PROSITE" id="PS51195"/>
    </source>
</evidence>
<evidence type="ECO:0000256" key="7">
    <source>
        <dbReference type="ARBA" id="ARBA00038437"/>
    </source>
</evidence>
<evidence type="ECO:0000256" key="12">
    <source>
        <dbReference type="SAM" id="MobiDB-lite"/>
    </source>
</evidence>
<keyword evidence="3 11" id="KW-0547">Nucleotide-binding</keyword>
<dbReference type="GO" id="GO:0009266">
    <property type="term" value="P:response to temperature stimulus"/>
    <property type="evidence" value="ECO:0007669"/>
    <property type="project" value="UniProtKB-ARBA"/>
</dbReference>
<dbReference type="SMART" id="SM00487">
    <property type="entry name" value="DEXDc"/>
    <property type="match status" value="1"/>
</dbReference>
<dbReference type="PROSITE" id="PS51195">
    <property type="entry name" value="Q_MOTIF"/>
    <property type="match status" value="1"/>
</dbReference>
<feature type="short sequence motif" description="Q motif" evidence="10">
    <location>
        <begin position="5"/>
        <end position="33"/>
    </location>
</feature>
<protein>
    <recommendedName>
        <fullName evidence="9">DEAD-box ATP-dependent RNA helicase RhpA</fullName>
        <ecNumber evidence="1">3.6.4.13</ecNumber>
    </recommendedName>
</protein>
<dbReference type="FunFam" id="3.40.50.300:FF:000468">
    <property type="entry name" value="ATP-dependent RNA helicase RhlE"/>
    <property type="match status" value="1"/>
</dbReference>
<dbReference type="RefSeq" id="WP_168149378.1">
    <property type="nucleotide sequence ID" value="NZ_JAAVXB010000011.1"/>
</dbReference>
<dbReference type="PROSITE" id="PS51192">
    <property type="entry name" value="HELICASE_ATP_BIND_1"/>
    <property type="match status" value="1"/>
</dbReference>
<evidence type="ECO:0000313" key="17">
    <source>
        <dbReference type="Proteomes" id="UP000653472"/>
    </source>
</evidence>
<dbReference type="GO" id="GO:0005829">
    <property type="term" value="C:cytosol"/>
    <property type="evidence" value="ECO:0007669"/>
    <property type="project" value="TreeGrafter"/>
</dbReference>
<keyword evidence="4 11" id="KW-0378">Hydrolase</keyword>
<feature type="compositionally biased region" description="Basic and acidic residues" evidence="12">
    <location>
        <begin position="454"/>
        <end position="467"/>
    </location>
</feature>
<keyword evidence="2" id="KW-0963">Cytoplasm</keyword>
<dbReference type="SUPFAM" id="SSF52540">
    <property type="entry name" value="P-loop containing nucleoside triphosphate hydrolases"/>
    <property type="match status" value="1"/>
</dbReference>
<dbReference type="FunFam" id="3.40.50.300:FF:000108">
    <property type="entry name" value="ATP-dependent RNA helicase RhlE"/>
    <property type="match status" value="1"/>
</dbReference>
<dbReference type="PANTHER" id="PTHR47959">
    <property type="entry name" value="ATP-DEPENDENT RNA HELICASE RHLE-RELATED"/>
    <property type="match status" value="1"/>
</dbReference>
<organism evidence="16 17">
    <name type="scientific">Solimonas marina</name>
    <dbReference type="NCBI Taxonomy" id="2714601"/>
    <lineage>
        <taxon>Bacteria</taxon>
        <taxon>Pseudomonadati</taxon>
        <taxon>Pseudomonadota</taxon>
        <taxon>Gammaproteobacteria</taxon>
        <taxon>Nevskiales</taxon>
        <taxon>Nevskiaceae</taxon>
        <taxon>Solimonas</taxon>
    </lineage>
</organism>
<evidence type="ECO:0000256" key="9">
    <source>
        <dbReference type="ARBA" id="ARBA00074363"/>
    </source>
</evidence>
<dbReference type="EMBL" id="JAAVXB010000011">
    <property type="protein sequence ID" value="NKF24052.1"/>
    <property type="molecule type" value="Genomic_DNA"/>
</dbReference>
<evidence type="ECO:0000256" key="1">
    <source>
        <dbReference type="ARBA" id="ARBA00012552"/>
    </source>
</evidence>
<evidence type="ECO:0000256" key="6">
    <source>
        <dbReference type="ARBA" id="ARBA00022840"/>
    </source>
</evidence>
<dbReference type="InterPro" id="IPR014001">
    <property type="entry name" value="Helicase_ATP-bd"/>
</dbReference>
<feature type="domain" description="Helicase ATP-binding" evidence="13">
    <location>
        <begin position="36"/>
        <end position="212"/>
    </location>
</feature>
<gene>
    <name evidence="16" type="ORF">G7Y82_17205</name>
</gene>
<dbReference type="GO" id="GO:0003724">
    <property type="term" value="F:RNA helicase activity"/>
    <property type="evidence" value="ECO:0007669"/>
    <property type="project" value="UniProtKB-EC"/>
</dbReference>
<dbReference type="InterPro" id="IPR001650">
    <property type="entry name" value="Helicase_C-like"/>
</dbReference>
<dbReference type="CDD" id="cd18787">
    <property type="entry name" value="SF2_C_DEAD"/>
    <property type="match status" value="1"/>
</dbReference>
<evidence type="ECO:0000259" key="14">
    <source>
        <dbReference type="PROSITE" id="PS51194"/>
    </source>
</evidence>
<feature type="domain" description="DEAD-box RNA helicase Q" evidence="15">
    <location>
        <begin position="5"/>
        <end position="33"/>
    </location>
</feature>
<dbReference type="GO" id="GO:0042255">
    <property type="term" value="P:ribosome assembly"/>
    <property type="evidence" value="ECO:0007669"/>
    <property type="project" value="UniProtKB-ARBA"/>
</dbReference>
<dbReference type="SMART" id="SM00490">
    <property type="entry name" value="HELICc"/>
    <property type="match status" value="1"/>
</dbReference>
<feature type="compositionally biased region" description="Pro residues" evidence="12">
    <location>
        <begin position="444"/>
        <end position="453"/>
    </location>
</feature>
<keyword evidence="6 11" id="KW-0067">ATP-binding</keyword>
<evidence type="ECO:0000256" key="3">
    <source>
        <dbReference type="ARBA" id="ARBA00022741"/>
    </source>
</evidence>
<dbReference type="PROSITE" id="PS00039">
    <property type="entry name" value="DEAD_ATP_HELICASE"/>
    <property type="match status" value="1"/>
</dbReference>
<feature type="compositionally biased region" description="Gly residues" evidence="12">
    <location>
        <begin position="492"/>
        <end position="511"/>
    </location>
</feature>
<name>A0A970B639_9GAMM</name>
<accession>A0A970B639</accession>
<feature type="region of interest" description="Disordered" evidence="12">
    <location>
        <begin position="380"/>
        <end position="511"/>
    </location>
</feature>
<comment type="similarity">
    <text evidence="7 11">Belongs to the DEAD box helicase family.</text>
</comment>
<dbReference type="Pfam" id="PF00270">
    <property type="entry name" value="DEAD"/>
    <property type="match status" value="1"/>
</dbReference>
<dbReference type="InterPro" id="IPR050079">
    <property type="entry name" value="DEAD_box_RNA_helicase"/>
</dbReference>
<proteinExistence type="inferred from homology"/>
<keyword evidence="17" id="KW-1185">Reference proteome</keyword>
<dbReference type="AlphaFoldDB" id="A0A970B639"/>
<dbReference type="InterPro" id="IPR000629">
    <property type="entry name" value="RNA-helicase_DEAD-box_CS"/>
</dbReference>
<dbReference type="GO" id="GO:0016787">
    <property type="term" value="F:hydrolase activity"/>
    <property type="evidence" value="ECO:0007669"/>
    <property type="project" value="UniProtKB-KW"/>
</dbReference>
<evidence type="ECO:0000256" key="4">
    <source>
        <dbReference type="ARBA" id="ARBA00022801"/>
    </source>
</evidence>
<evidence type="ECO:0000256" key="10">
    <source>
        <dbReference type="PROSITE-ProRule" id="PRU00552"/>
    </source>
</evidence>